<evidence type="ECO:0000259" key="5">
    <source>
        <dbReference type="PROSITE" id="PS50886"/>
    </source>
</evidence>
<organism evidence="6">
    <name type="scientific">Spongospora subterranea</name>
    <dbReference type="NCBI Taxonomy" id="70186"/>
    <lineage>
        <taxon>Eukaryota</taxon>
        <taxon>Sar</taxon>
        <taxon>Rhizaria</taxon>
        <taxon>Endomyxa</taxon>
        <taxon>Phytomyxea</taxon>
        <taxon>Plasmodiophorida</taxon>
        <taxon>Plasmodiophoridae</taxon>
        <taxon>Spongospora</taxon>
    </lineage>
</organism>
<dbReference type="SUPFAM" id="SSF50249">
    <property type="entry name" value="Nucleic acid-binding proteins"/>
    <property type="match status" value="1"/>
</dbReference>
<evidence type="ECO:0000256" key="1">
    <source>
        <dbReference type="ARBA" id="ARBA00022555"/>
    </source>
</evidence>
<dbReference type="EMBL" id="HACM01009185">
    <property type="protein sequence ID" value="CRZ09627.1"/>
    <property type="molecule type" value="Transcribed_RNA"/>
</dbReference>
<dbReference type="Gene3D" id="2.40.50.140">
    <property type="entry name" value="Nucleic acid-binding proteins"/>
    <property type="match status" value="1"/>
</dbReference>
<dbReference type="GO" id="GO:0000049">
    <property type="term" value="F:tRNA binding"/>
    <property type="evidence" value="ECO:0007669"/>
    <property type="project" value="UniProtKB-UniRule"/>
</dbReference>
<accession>A0A0H5R798</accession>
<dbReference type="PANTHER" id="PTHR11586">
    <property type="entry name" value="TRNA-AMINOACYLATION COFACTOR ARC1 FAMILY MEMBER"/>
    <property type="match status" value="1"/>
</dbReference>
<protein>
    <recommendedName>
        <fullName evidence="5">tRNA-binding domain-containing protein</fullName>
    </recommendedName>
</protein>
<evidence type="ECO:0000256" key="3">
    <source>
        <dbReference type="PROSITE-ProRule" id="PRU00209"/>
    </source>
</evidence>
<sequence length="356" mass="38761">MHAHQSLPFLFIKMAEVHGSISDDRTLALLAAIPSARFCQIDDPNADVVLVDNGETINGFFSAVQRLGGDPGLVSNATASNLNFLNEYLLSRTFLQWNDTSVTDRLVFGLLYRKMASLSDEAQYSSCSLSRWFDHIQYIISQDHLPYFPNVVIKLVVDSKSGKQQGAAKEKKPKKVKLSASGKESNPFLEDAASLDIRIGKVVSVEAHPTDPSLYLEKIDLGEVAGPRQVVSGLANFVSVDEMMNRDVCVLVNISASDVKGVPSSGLVLCASNADHTVVVPILPPKGVVPGDKVMFPGVNNLANPEQIKPKKLHKLFKMLRTSDEDAPTANCGDLPFMTNRGRISAPSTLRNCQIK</sequence>
<evidence type="ECO:0000313" key="6">
    <source>
        <dbReference type="EMBL" id="CRZ09627.1"/>
    </source>
</evidence>
<dbReference type="InterPro" id="IPR002547">
    <property type="entry name" value="tRNA-bd_dom"/>
</dbReference>
<name>A0A0H5R798_9EUKA</name>
<dbReference type="PROSITE" id="PS50886">
    <property type="entry name" value="TRBD"/>
    <property type="match status" value="1"/>
</dbReference>
<dbReference type="AlphaFoldDB" id="A0A0H5R798"/>
<keyword evidence="1 3" id="KW-0820">tRNA-binding</keyword>
<feature type="region of interest" description="Disordered" evidence="4">
    <location>
        <begin position="164"/>
        <end position="183"/>
    </location>
</feature>
<dbReference type="Pfam" id="PF01588">
    <property type="entry name" value="tRNA_bind"/>
    <property type="match status" value="1"/>
</dbReference>
<dbReference type="Gene3D" id="1.20.1050.10">
    <property type="match status" value="1"/>
</dbReference>
<dbReference type="SUPFAM" id="SSF47616">
    <property type="entry name" value="GST C-terminal domain-like"/>
    <property type="match status" value="1"/>
</dbReference>
<evidence type="ECO:0000256" key="4">
    <source>
        <dbReference type="SAM" id="MobiDB-lite"/>
    </source>
</evidence>
<proteinExistence type="predicted"/>
<dbReference type="InterPro" id="IPR051270">
    <property type="entry name" value="Tyrosine-tRNA_ligase_regulator"/>
</dbReference>
<keyword evidence="2 3" id="KW-0694">RNA-binding</keyword>
<dbReference type="PANTHER" id="PTHR11586:SF33">
    <property type="entry name" value="AMINOACYL TRNA SYNTHASE COMPLEX-INTERACTING MULTIFUNCTIONAL PROTEIN 1"/>
    <property type="match status" value="1"/>
</dbReference>
<dbReference type="CDD" id="cd10289">
    <property type="entry name" value="GST_C_AaRS_like"/>
    <property type="match status" value="1"/>
</dbReference>
<dbReference type="InterPro" id="IPR012340">
    <property type="entry name" value="NA-bd_OB-fold"/>
</dbReference>
<reference evidence="6" key="1">
    <citation type="submission" date="2015-04" db="EMBL/GenBank/DDBJ databases">
        <title>The genome sequence of the plant pathogenic Rhizarian Plasmodiophora brassicae reveals insights in its biotrophic life cycle and the origin of chitin synthesis.</title>
        <authorList>
            <person name="Schwelm A."/>
            <person name="Fogelqvist J."/>
            <person name="Knaust A."/>
            <person name="Julke S."/>
            <person name="Lilja T."/>
            <person name="Dhandapani V."/>
            <person name="Bonilla-Rosso G."/>
            <person name="Karlsson M."/>
            <person name="Shevchenko A."/>
            <person name="Choi S.R."/>
            <person name="Kim H.G."/>
            <person name="Park J.Y."/>
            <person name="Lim Y.P."/>
            <person name="Ludwig-Muller J."/>
            <person name="Dixelius C."/>
        </authorList>
    </citation>
    <scope>NUCLEOTIDE SEQUENCE</scope>
    <source>
        <tissue evidence="6">Potato root galls</tissue>
    </source>
</reference>
<dbReference type="InterPro" id="IPR036282">
    <property type="entry name" value="Glutathione-S-Trfase_C_sf"/>
</dbReference>
<evidence type="ECO:0000256" key="2">
    <source>
        <dbReference type="ARBA" id="ARBA00022884"/>
    </source>
</evidence>
<feature type="domain" description="TRNA-binding" evidence="5">
    <location>
        <begin position="191"/>
        <end position="295"/>
    </location>
</feature>